<reference evidence="2 3" key="2">
    <citation type="journal article" date="2017" name="Genome Biol.">
        <title>New reference genome sequences of hot pepper reveal the massive evolution of plant disease-resistance genes by retroduplication.</title>
        <authorList>
            <person name="Kim S."/>
            <person name="Park J."/>
            <person name="Yeom S.I."/>
            <person name="Kim Y.M."/>
            <person name="Seo E."/>
            <person name="Kim K.T."/>
            <person name="Kim M.S."/>
            <person name="Lee J.M."/>
            <person name="Cheong K."/>
            <person name="Shin H.S."/>
            <person name="Kim S.B."/>
            <person name="Han K."/>
            <person name="Lee J."/>
            <person name="Park M."/>
            <person name="Lee H.A."/>
            <person name="Lee H.Y."/>
            <person name="Lee Y."/>
            <person name="Oh S."/>
            <person name="Lee J.H."/>
            <person name="Choi E."/>
            <person name="Choi E."/>
            <person name="Lee S.E."/>
            <person name="Jeon J."/>
            <person name="Kim H."/>
            <person name="Choi G."/>
            <person name="Song H."/>
            <person name="Lee J."/>
            <person name="Lee S.C."/>
            <person name="Kwon J.K."/>
            <person name="Lee H.Y."/>
            <person name="Koo N."/>
            <person name="Hong Y."/>
            <person name="Kim R.W."/>
            <person name="Kang W.H."/>
            <person name="Huh J.H."/>
            <person name="Kang B.C."/>
            <person name="Yang T.J."/>
            <person name="Lee Y.H."/>
            <person name="Bennetzen J.L."/>
            <person name="Choi D."/>
        </authorList>
    </citation>
    <scope>NUCLEOTIDE SEQUENCE [LARGE SCALE GENOMIC DNA]</scope>
    <source>
        <strain evidence="3">cv. CM334</strain>
    </source>
</reference>
<dbReference type="Proteomes" id="UP000222542">
    <property type="component" value="Unassembled WGS sequence"/>
</dbReference>
<feature type="compositionally biased region" description="Basic and acidic residues" evidence="1">
    <location>
        <begin position="377"/>
        <end position="392"/>
    </location>
</feature>
<feature type="compositionally biased region" description="Polar residues" evidence="1">
    <location>
        <begin position="189"/>
        <end position="204"/>
    </location>
</feature>
<dbReference type="EMBL" id="AYRZ02000006">
    <property type="protein sequence ID" value="PHT79670.1"/>
    <property type="molecule type" value="Genomic_DNA"/>
</dbReference>
<dbReference type="InterPro" id="IPR044730">
    <property type="entry name" value="RNase_H-like_dom_plant"/>
</dbReference>
<protein>
    <recommendedName>
        <fullName evidence="4">RNase H type-1 domain-containing protein</fullName>
    </recommendedName>
</protein>
<dbReference type="PANTHER" id="PTHR34468:SF2">
    <property type="entry name" value="MICROTUBULE-ASSOCIATED FUTSCH-LIKE PROTEIN"/>
    <property type="match status" value="1"/>
</dbReference>
<feature type="region of interest" description="Disordered" evidence="1">
    <location>
        <begin position="112"/>
        <end position="204"/>
    </location>
</feature>
<evidence type="ECO:0000256" key="1">
    <source>
        <dbReference type="SAM" id="MobiDB-lite"/>
    </source>
</evidence>
<keyword evidence="3" id="KW-1185">Reference proteome</keyword>
<comment type="caution">
    <text evidence="2">The sequence shown here is derived from an EMBL/GenBank/DDBJ whole genome shotgun (WGS) entry which is preliminary data.</text>
</comment>
<dbReference type="OMA" id="FMINVIE"/>
<evidence type="ECO:0000313" key="3">
    <source>
        <dbReference type="Proteomes" id="UP000222542"/>
    </source>
</evidence>
<feature type="compositionally biased region" description="Basic and acidic residues" evidence="1">
    <location>
        <begin position="327"/>
        <end position="342"/>
    </location>
</feature>
<gene>
    <name evidence="2" type="ORF">T459_17722</name>
</gene>
<name>A0A2G2ZCF0_CAPAN</name>
<organism evidence="2 3">
    <name type="scientific">Capsicum annuum</name>
    <name type="common">Capsicum pepper</name>
    <dbReference type="NCBI Taxonomy" id="4072"/>
    <lineage>
        <taxon>Eukaryota</taxon>
        <taxon>Viridiplantae</taxon>
        <taxon>Streptophyta</taxon>
        <taxon>Embryophyta</taxon>
        <taxon>Tracheophyta</taxon>
        <taxon>Spermatophyta</taxon>
        <taxon>Magnoliopsida</taxon>
        <taxon>eudicotyledons</taxon>
        <taxon>Gunneridae</taxon>
        <taxon>Pentapetalae</taxon>
        <taxon>asterids</taxon>
        <taxon>lamiids</taxon>
        <taxon>Solanales</taxon>
        <taxon>Solanaceae</taxon>
        <taxon>Solanoideae</taxon>
        <taxon>Capsiceae</taxon>
        <taxon>Capsicum</taxon>
    </lineage>
</organism>
<feature type="compositionally biased region" description="Low complexity" evidence="1">
    <location>
        <begin position="122"/>
        <end position="148"/>
    </location>
</feature>
<feature type="compositionally biased region" description="Polar residues" evidence="1">
    <location>
        <begin position="311"/>
        <end position="321"/>
    </location>
</feature>
<dbReference type="Gramene" id="PHT79670">
    <property type="protein sequence ID" value="PHT79670"/>
    <property type="gene ID" value="T459_17722"/>
</dbReference>
<evidence type="ECO:0000313" key="2">
    <source>
        <dbReference type="EMBL" id="PHT79670.1"/>
    </source>
</evidence>
<reference evidence="2 3" key="1">
    <citation type="journal article" date="2014" name="Nat. Genet.">
        <title>Genome sequence of the hot pepper provides insights into the evolution of pungency in Capsicum species.</title>
        <authorList>
            <person name="Kim S."/>
            <person name="Park M."/>
            <person name="Yeom S.I."/>
            <person name="Kim Y.M."/>
            <person name="Lee J.M."/>
            <person name="Lee H.A."/>
            <person name="Seo E."/>
            <person name="Choi J."/>
            <person name="Cheong K."/>
            <person name="Kim K.T."/>
            <person name="Jung K."/>
            <person name="Lee G.W."/>
            <person name="Oh S.K."/>
            <person name="Bae C."/>
            <person name="Kim S.B."/>
            <person name="Lee H.Y."/>
            <person name="Kim S.Y."/>
            <person name="Kim M.S."/>
            <person name="Kang B.C."/>
            <person name="Jo Y.D."/>
            <person name="Yang H.B."/>
            <person name="Jeong H.J."/>
            <person name="Kang W.H."/>
            <person name="Kwon J.K."/>
            <person name="Shin C."/>
            <person name="Lim J.Y."/>
            <person name="Park J.H."/>
            <person name="Huh J.H."/>
            <person name="Kim J.S."/>
            <person name="Kim B.D."/>
            <person name="Cohen O."/>
            <person name="Paran I."/>
            <person name="Suh M.C."/>
            <person name="Lee S.B."/>
            <person name="Kim Y.K."/>
            <person name="Shin Y."/>
            <person name="Noh S.J."/>
            <person name="Park J."/>
            <person name="Seo Y.S."/>
            <person name="Kwon S.Y."/>
            <person name="Kim H.A."/>
            <person name="Park J.M."/>
            <person name="Kim H.J."/>
            <person name="Choi S.B."/>
            <person name="Bosland P.W."/>
            <person name="Reeves G."/>
            <person name="Jo S.H."/>
            <person name="Lee B.W."/>
            <person name="Cho H.T."/>
            <person name="Choi H.S."/>
            <person name="Lee M.S."/>
            <person name="Yu Y."/>
            <person name="Do Choi Y."/>
            <person name="Park B.S."/>
            <person name="van Deynze A."/>
            <person name="Ashrafi H."/>
            <person name="Hill T."/>
            <person name="Kim W.T."/>
            <person name="Pai H.S."/>
            <person name="Ahn H.K."/>
            <person name="Yeam I."/>
            <person name="Giovannoni J.J."/>
            <person name="Rose J.K."/>
            <person name="Sorensen I."/>
            <person name="Lee S.J."/>
            <person name="Kim R.W."/>
            <person name="Choi I.Y."/>
            <person name="Choi B.S."/>
            <person name="Lim J.S."/>
            <person name="Lee Y.H."/>
            <person name="Choi D."/>
        </authorList>
    </citation>
    <scope>NUCLEOTIDE SEQUENCE [LARGE SCALE GENOMIC DNA]</scope>
    <source>
        <strain evidence="3">cv. CM334</strain>
    </source>
</reference>
<proteinExistence type="predicted"/>
<dbReference type="PANTHER" id="PTHR34468">
    <property type="entry name" value="MICROTUBULE-ASSOCIATED FUTSCH-LIKE PROTEIN"/>
    <property type="match status" value="1"/>
</dbReference>
<dbReference type="AlphaFoldDB" id="A0A2G2ZCF0"/>
<accession>A0A2G2ZCF0</accession>
<sequence>MQVRWEPPQVNGFKLNTDGACSGRIGKAGLGGVIRDHRGRWIIGFIETVPHASPPCSQERKFIMEDSPKDRSSVSGIRSINFSLLFMATFMINVIEKAKQSSSKLLRYPLRSASKSKEEKPPLSNSSASARRRPASSVSKSVAALPLSGKEKLAKPPRRLSVPPKSIASPASRPLGTKTPISETRAKRSSTNEGKSDLSNVSKTSNRKKYDLISSASYWLSQIKLSESAAKHSISLGFFKLALESGSEPLQRLRDELKSYVKRHTLAELEEPVKQLFDSYNIQQNSEQLQVSETCSHVPKDETRSLDVDVHSSSSIASTDRLQPKVLNKETTKTEQVKEPTKQKPSKNGSTPRTRNSVTKIVATAKPVSQKAGGCVTKEKLQKPIKPEPNKDKVKRQGKRTAQEEGPVNACISENVLEEDKENVVSGENMVFHFYKLYFQRSSYRNVVP</sequence>
<dbReference type="CDD" id="cd06222">
    <property type="entry name" value="RNase_H_like"/>
    <property type="match status" value="1"/>
</dbReference>
<feature type="compositionally biased region" description="Polar residues" evidence="1">
    <location>
        <begin position="346"/>
        <end position="359"/>
    </location>
</feature>
<feature type="region of interest" description="Disordered" evidence="1">
    <location>
        <begin position="293"/>
        <end position="405"/>
    </location>
</feature>
<dbReference type="STRING" id="4072.A0A2G2ZCF0"/>
<evidence type="ECO:0008006" key="4">
    <source>
        <dbReference type="Google" id="ProtNLM"/>
    </source>
</evidence>
<feature type="compositionally biased region" description="Basic and acidic residues" evidence="1">
    <location>
        <begin position="298"/>
        <end position="310"/>
    </location>
</feature>